<organism evidence="4 5">
    <name type="scientific">Acaromyces ingoldii</name>
    <dbReference type="NCBI Taxonomy" id="215250"/>
    <lineage>
        <taxon>Eukaryota</taxon>
        <taxon>Fungi</taxon>
        <taxon>Dikarya</taxon>
        <taxon>Basidiomycota</taxon>
        <taxon>Ustilaginomycotina</taxon>
        <taxon>Exobasidiomycetes</taxon>
        <taxon>Exobasidiales</taxon>
        <taxon>Cryptobasidiaceae</taxon>
        <taxon>Acaromyces</taxon>
    </lineage>
</organism>
<name>A0A316YDH8_9BASI</name>
<feature type="domain" description="Apple" evidence="3">
    <location>
        <begin position="255"/>
        <end position="348"/>
    </location>
</feature>
<dbReference type="GeneID" id="37042092"/>
<dbReference type="STRING" id="215250.A0A316YDH8"/>
<evidence type="ECO:0000313" key="5">
    <source>
        <dbReference type="Proteomes" id="UP000245768"/>
    </source>
</evidence>
<dbReference type="PROSITE" id="PS50948">
    <property type="entry name" value="PAN"/>
    <property type="match status" value="1"/>
</dbReference>
<proteinExistence type="predicted"/>
<feature type="signal peptide" evidence="2">
    <location>
        <begin position="1"/>
        <end position="19"/>
    </location>
</feature>
<dbReference type="AlphaFoldDB" id="A0A316YDH8"/>
<feature type="chain" id="PRO_5016466375" description="Apple domain-containing protein" evidence="2">
    <location>
        <begin position="20"/>
        <end position="357"/>
    </location>
</feature>
<dbReference type="OrthoDB" id="5428787at2759"/>
<gene>
    <name evidence="4" type="ORF">FA10DRAFT_263140</name>
</gene>
<evidence type="ECO:0000259" key="3">
    <source>
        <dbReference type="PROSITE" id="PS50948"/>
    </source>
</evidence>
<accession>A0A316YDH8</accession>
<dbReference type="EMBL" id="KZ819642">
    <property type="protein sequence ID" value="PWN86904.1"/>
    <property type="molecule type" value="Genomic_DNA"/>
</dbReference>
<protein>
    <recommendedName>
        <fullName evidence="3">Apple domain-containing protein</fullName>
    </recommendedName>
</protein>
<evidence type="ECO:0000256" key="2">
    <source>
        <dbReference type="SAM" id="SignalP"/>
    </source>
</evidence>
<evidence type="ECO:0000256" key="1">
    <source>
        <dbReference type="SAM" id="MobiDB-lite"/>
    </source>
</evidence>
<evidence type="ECO:0000313" key="4">
    <source>
        <dbReference type="EMBL" id="PWN86904.1"/>
    </source>
</evidence>
<keyword evidence="2" id="KW-0732">Signal</keyword>
<dbReference type="InParanoid" id="A0A316YDH8"/>
<reference evidence="4 5" key="1">
    <citation type="journal article" date="2018" name="Mol. Biol. Evol.">
        <title>Broad Genomic Sampling Reveals a Smut Pathogenic Ancestry of the Fungal Clade Ustilaginomycotina.</title>
        <authorList>
            <person name="Kijpornyongpan T."/>
            <person name="Mondo S.J."/>
            <person name="Barry K."/>
            <person name="Sandor L."/>
            <person name="Lee J."/>
            <person name="Lipzen A."/>
            <person name="Pangilinan J."/>
            <person name="LaButti K."/>
            <person name="Hainaut M."/>
            <person name="Henrissat B."/>
            <person name="Grigoriev I.V."/>
            <person name="Spatafora J.W."/>
            <person name="Aime M.C."/>
        </authorList>
    </citation>
    <scope>NUCLEOTIDE SEQUENCE [LARGE SCALE GENOMIC DNA]</scope>
    <source>
        <strain evidence="4 5">MCA 4198</strain>
    </source>
</reference>
<keyword evidence="5" id="KW-1185">Reference proteome</keyword>
<dbReference type="Proteomes" id="UP000245768">
    <property type="component" value="Unassembled WGS sequence"/>
</dbReference>
<sequence>MQITSLAFLVLASLSLVRASAKAPSALGKTGGARPVYVTEEKCVTQLGTKKVRAVPTQTHAATFTLQYPIFVKSTATSTVTPVPVTSTVTSTSTATSISTDSTVTDTLTVTSTPSATTTSTETDTETDTATTTTTTFTTSLGGTTTIPAGAGFTPVSQQISGLGDTYSRRSHAEEGLEAHAGSLLVRTVRRAASTLHKIAKDIAQDDYRASQKNGHSHPDTFNLDHDVYRHHYFRFYQTQTQTLQIPTSTAYAACQANNIVSRINGESMNDFSFAGDLGDVSATSALDCCQQCQALALADPTACRAFFYYNNDGGVPFCFIFVDTLDQPQYVLYLAADSAVDYIVGNGPGGQVVQIS</sequence>
<dbReference type="InterPro" id="IPR003609">
    <property type="entry name" value="Pan_app"/>
</dbReference>
<dbReference type="RefSeq" id="XP_025374102.1">
    <property type="nucleotide sequence ID" value="XM_025520176.1"/>
</dbReference>
<feature type="region of interest" description="Disordered" evidence="1">
    <location>
        <begin position="111"/>
        <end position="141"/>
    </location>
</feature>